<proteinExistence type="predicted"/>
<feature type="region of interest" description="Disordered" evidence="1">
    <location>
        <begin position="49"/>
        <end position="76"/>
    </location>
</feature>
<dbReference type="PIRSF" id="PIRSF032131">
    <property type="entry name" value="UCP032131"/>
    <property type="match status" value="1"/>
</dbReference>
<dbReference type="InterPro" id="IPR009562">
    <property type="entry name" value="DUF1178"/>
</dbReference>
<protein>
    <submittedName>
        <fullName evidence="2">DUF1178 family protein</fullName>
    </submittedName>
</protein>
<accession>A0ABY5SX72</accession>
<evidence type="ECO:0000313" key="2">
    <source>
        <dbReference type="EMBL" id="UVI38920.1"/>
    </source>
</evidence>
<evidence type="ECO:0000256" key="1">
    <source>
        <dbReference type="SAM" id="MobiDB-lite"/>
    </source>
</evidence>
<sequence length="155" mass="16744">MIVYDLCCDNSHRFEGWFRSSVDFDNQRECGLLSCPACGSAEVEKAPMAPAVPAKSNAAPTKRGADETHSVANSPIPPEVRKAFDILVKAQAKALKNSRWVGGKFAEEARSMHYGEKDEAPIHGQATRDEAESLVEEGIAVAPLLVPVAPPEEIN</sequence>
<evidence type="ECO:0000313" key="3">
    <source>
        <dbReference type="Proteomes" id="UP001065265"/>
    </source>
</evidence>
<dbReference type="Proteomes" id="UP001065265">
    <property type="component" value="Chromosome"/>
</dbReference>
<gene>
    <name evidence="2" type="ORF">L1F33_11830</name>
</gene>
<name>A0ABY5SX72_9SPHN</name>
<keyword evidence="3" id="KW-1185">Reference proteome</keyword>
<reference evidence="2" key="1">
    <citation type="submission" date="2022-02" db="EMBL/GenBank/DDBJ databases">
        <title>Qipengyuania spongiae sp. nov., isolated from marine sponge.</title>
        <authorList>
            <person name="Li Z."/>
            <person name="Zhang M."/>
        </authorList>
    </citation>
    <scope>NUCLEOTIDE SEQUENCE</scope>
    <source>
        <strain evidence="2">PHS-Z21</strain>
    </source>
</reference>
<dbReference type="RefSeq" id="WP_265558102.1">
    <property type="nucleotide sequence ID" value="NZ_CP092471.1"/>
</dbReference>
<dbReference type="Pfam" id="PF06676">
    <property type="entry name" value="DUF1178"/>
    <property type="match status" value="1"/>
</dbReference>
<organism evidence="2 3">
    <name type="scientific">Qipengyuania spongiae</name>
    <dbReference type="NCBI Taxonomy" id="2909673"/>
    <lineage>
        <taxon>Bacteria</taxon>
        <taxon>Pseudomonadati</taxon>
        <taxon>Pseudomonadota</taxon>
        <taxon>Alphaproteobacteria</taxon>
        <taxon>Sphingomonadales</taxon>
        <taxon>Erythrobacteraceae</taxon>
        <taxon>Qipengyuania</taxon>
    </lineage>
</organism>
<dbReference type="EMBL" id="CP092471">
    <property type="protein sequence ID" value="UVI38920.1"/>
    <property type="molecule type" value="Genomic_DNA"/>
</dbReference>